<feature type="transmembrane region" description="Helical" evidence="5">
    <location>
        <begin position="286"/>
        <end position="308"/>
    </location>
</feature>
<dbReference type="AlphaFoldDB" id="A0A432Z9E1"/>
<dbReference type="GO" id="GO:0016020">
    <property type="term" value="C:membrane"/>
    <property type="evidence" value="ECO:0007669"/>
    <property type="project" value="UniProtKB-SubCell"/>
</dbReference>
<protein>
    <submittedName>
        <fullName evidence="6">Flippase</fullName>
    </submittedName>
</protein>
<dbReference type="RefSeq" id="WP_051207066.1">
    <property type="nucleotide sequence ID" value="NZ_PIQE01000001.1"/>
</dbReference>
<evidence type="ECO:0000313" key="7">
    <source>
        <dbReference type="Proteomes" id="UP000287022"/>
    </source>
</evidence>
<dbReference type="PANTHER" id="PTHR43424:SF1">
    <property type="entry name" value="LOCUS PUTATIVE PROTEIN 1-RELATED"/>
    <property type="match status" value="1"/>
</dbReference>
<comment type="caution">
    <text evidence="6">The sequence shown here is derived from an EMBL/GenBank/DDBJ whole genome shotgun (WGS) entry which is preliminary data.</text>
</comment>
<dbReference type="STRING" id="1122124.GCA_000423165_00552"/>
<feature type="transmembrane region" description="Helical" evidence="5">
    <location>
        <begin position="382"/>
        <end position="401"/>
    </location>
</feature>
<feature type="transmembrane region" description="Helical" evidence="5">
    <location>
        <begin position="355"/>
        <end position="376"/>
    </location>
</feature>
<feature type="transmembrane region" description="Helical" evidence="5">
    <location>
        <begin position="168"/>
        <end position="188"/>
    </location>
</feature>
<gene>
    <name evidence="6" type="ORF">CWI80_04225</name>
</gene>
<dbReference type="Pfam" id="PF01943">
    <property type="entry name" value="Polysacc_synt"/>
    <property type="match status" value="1"/>
</dbReference>
<feature type="transmembrane region" description="Helical" evidence="5">
    <location>
        <begin position="145"/>
        <end position="162"/>
    </location>
</feature>
<reference evidence="7" key="1">
    <citation type="journal article" date="2018" name="Front. Microbiol.">
        <title>Genome-Based Analysis Reveals the Taxonomy and Diversity of the Family Idiomarinaceae.</title>
        <authorList>
            <person name="Liu Y."/>
            <person name="Lai Q."/>
            <person name="Shao Z."/>
        </authorList>
    </citation>
    <scope>NUCLEOTIDE SEQUENCE [LARGE SCALE GENOMIC DNA]</scope>
    <source>
        <strain evidence="7">c121</strain>
    </source>
</reference>
<keyword evidence="3 5" id="KW-1133">Transmembrane helix</keyword>
<feature type="transmembrane region" description="Helical" evidence="5">
    <location>
        <begin position="255"/>
        <end position="274"/>
    </location>
</feature>
<feature type="transmembrane region" description="Helical" evidence="5">
    <location>
        <begin position="115"/>
        <end position="133"/>
    </location>
</feature>
<feature type="transmembrane region" description="Helical" evidence="5">
    <location>
        <begin position="43"/>
        <end position="64"/>
    </location>
</feature>
<feature type="transmembrane region" description="Helical" evidence="5">
    <location>
        <begin position="209"/>
        <end position="227"/>
    </location>
</feature>
<dbReference type="PANTHER" id="PTHR43424">
    <property type="entry name" value="LOCUS PUTATIVE PROTEIN 1-RELATED"/>
    <property type="match status" value="1"/>
</dbReference>
<sequence>MIRAALKNSSWLMSEKVVTMAMNLLVALLLARQLGPELFGELNYVLALVALVTPLSALGLNALIMRELVEHPSRETQIMSTAAACRLVGATVGLLGLLLWAWFSSMSVAERVSLTVIGAAATLQAFQVVEYYFQANVTARYVVKMRATVIIVAGIGKITFALFYPSVIAVACVYAVEFFAWGAGYLLLYKSKSTGFVWRKVDWRYGMQLLKQSSWLILSGIAAVLYLKIDQVMLGHLAGRAEVGVYAVAVKLSEVWYFFATAIATSFFAGLLALKKTAPEHYQKRLQQLCDALFCVALLLAIAVTLLADPVVPWLFGEDYAAAAAILVIHIWASVFVFMRALASKWLIAERLLHFSLISHGIGAVLNIIANFILIPQWQGEGAAVATILSYACASYVAFWLSASTRPLALTMTRAMLLPFTLGYRYWHMLTRKG</sequence>
<dbReference type="InterPro" id="IPR052556">
    <property type="entry name" value="PolySynth_Transporter"/>
</dbReference>
<proteinExistence type="predicted"/>
<dbReference type="InterPro" id="IPR002797">
    <property type="entry name" value="Polysacc_synth"/>
</dbReference>
<evidence type="ECO:0000256" key="1">
    <source>
        <dbReference type="ARBA" id="ARBA00004141"/>
    </source>
</evidence>
<dbReference type="CDD" id="cd13128">
    <property type="entry name" value="MATE_Wzx_like"/>
    <property type="match status" value="1"/>
</dbReference>
<dbReference type="Proteomes" id="UP000287022">
    <property type="component" value="Unassembled WGS sequence"/>
</dbReference>
<feature type="transmembrane region" description="Helical" evidence="5">
    <location>
        <begin position="84"/>
        <end position="103"/>
    </location>
</feature>
<keyword evidence="7" id="KW-1185">Reference proteome</keyword>
<dbReference type="EMBL" id="PIQE01000001">
    <property type="protein sequence ID" value="RUO74554.1"/>
    <property type="molecule type" value="Genomic_DNA"/>
</dbReference>
<accession>A0A432Z9E1</accession>
<evidence type="ECO:0000313" key="6">
    <source>
        <dbReference type="EMBL" id="RUO74554.1"/>
    </source>
</evidence>
<evidence type="ECO:0000256" key="5">
    <source>
        <dbReference type="SAM" id="Phobius"/>
    </source>
</evidence>
<feature type="transmembrane region" description="Helical" evidence="5">
    <location>
        <begin position="320"/>
        <end position="343"/>
    </location>
</feature>
<evidence type="ECO:0000256" key="2">
    <source>
        <dbReference type="ARBA" id="ARBA00022692"/>
    </source>
</evidence>
<keyword evidence="4 5" id="KW-0472">Membrane</keyword>
<feature type="transmembrane region" description="Helical" evidence="5">
    <location>
        <begin position="12"/>
        <end position="31"/>
    </location>
</feature>
<evidence type="ECO:0000256" key="3">
    <source>
        <dbReference type="ARBA" id="ARBA00022989"/>
    </source>
</evidence>
<evidence type="ECO:0000256" key="4">
    <source>
        <dbReference type="ARBA" id="ARBA00023136"/>
    </source>
</evidence>
<name>A0A432Z9E1_9GAMM</name>
<comment type="subcellular location">
    <subcellularLocation>
        <location evidence="1">Membrane</location>
        <topology evidence="1">Multi-pass membrane protein</topology>
    </subcellularLocation>
</comment>
<organism evidence="6 7">
    <name type="scientific">Pseudidiomarina sediminum</name>
    <dbReference type="NCBI Taxonomy" id="431675"/>
    <lineage>
        <taxon>Bacteria</taxon>
        <taxon>Pseudomonadati</taxon>
        <taxon>Pseudomonadota</taxon>
        <taxon>Gammaproteobacteria</taxon>
        <taxon>Alteromonadales</taxon>
        <taxon>Idiomarinaceae</taxon>
        <taxon>Pseudidiomarina</taxon>
    </lineage>
</organism>
<keyword evidence="2 5" id="KW-0812">Transmembrane</keyword>